<proteinExistence type="predicted"/>
<dbReference type="PaxDb" id="243275-TDE_0827"/>
<gene>
    <name evidence="1" type="ordered locus">TDE_0827</name>
</gene>
<name>Q73PH2_TREDE</name>
<keyword evidence="2" id="KW-1185">Reference proteome</keyword>
<dbReference type="AlphaFoldDB" id="Q73PH2"/>
<dbReference type="EMBL" id="AE017226">
    <property type="protein sequence ID" value="AAS11318.1"/>
    <property type="molecule type" value="Genomic_DNA"/>
</dbReference>
<dbReference type="HOGENOM" id="CLU_2977929_0_0_12"/>
<accession>Q73PH2</accession>
<dbReference type="KEGG" id="tde:TDE_0827"/>
<reference evidence="1 2" key="1">
    <citation type="journal article" date="2004" name="Proc. Natl. Acad. Sci. U.S.A.">
        <title>Comparison of the genome of the oral pathogen Treponema denticola with other spirochete genomes.</title>
        <authorList>
            <person name="Seshadri R."/>
            <person name="Myers G.S."/>
            <person name="Tettelin H."/>
            <person name="Eisen J.A."/>
            <person name="Heidelberg J.F."/>
            <person name="Dodson R.J."/>
            <person name="Davidsen T.M."/>
            <person name="DeBoy R.T."/>
            <person name="Fouts D.E."/>
            <person name="Haft D.H."/>
            <person name="Selengut J."/>
            <person name="Ren Q."/>
            <person name="Brinkac L.M."/>
            <person name="Madupu R."/>
            <person name="Kolonay J."/>
            <person name="Durkin S.A."/>
            <person name="Daugherty S.C."/>
            <person name="Shetty J."/>
            <person name="Shvartsbeyn A."/>
            <person name="Gebregeorgis E."/>
            <person name="Geer K."/>
            <person name="Tsegaye G."/>
            <person name="Malek J."/>
            <person name="Ayodeji B."/>
            <person name="Shatsman S."/>
            <person name="McLeod M.P."/>
            <person name="Smajs D."/>
            <person name="Howell J.K."/>
            <person name="Pal S."/>
            <person name="Amin A."/>
            <person name="Vashisth P."/>
            <person name="McNeill T.Z."/>
            <person name="Xiang Q."/>
            <person name="Sodergren E."/>
            <person name="Baca E."/>
            <person name="Weinstock G.M."/>
            <person name="Norris S.J."/>
            <person name="Fraser C.M."/>
            <person name="Paulsen I.T."/>
        </authorList>
    </citation>
    <scope>NUCLEOTIDE SEQUENCE [LARGE SCALE GENOMIC DNA]</scope>
    <source>
        <strain evidence="2">ATCC 35405 / DSM 14222 / CIP 103919 / JCM 8153 / KCTC 15104</strain>
    </source>
</reference>
<dbReference type="Proteomes" id="UP000008212">
    <property type="component" value="Chromosome"/>
</dbReference>
<sequence>MGVFYSCLVSASPIYKRLIQKLPKGLPPFGIRHCYKVFGLFFRQGKNKVVGINLKGLP</sequence>
<evidence type="ECO:0000313" key="2">
    <source>
        <dbReference type="Proteomes" id="UP000008212"/>
    </source>
</evidence>
<dbReference type="STRING" id="243275.TDE_0827"/>
<protein>
    <submittedName>
        <fullName evidence="1">Uncharacterized protein</fullName>
    </submittedName>
</protein>
<evidence type="ECO:0000313" key="1">
    <source>
        <dbReference type="EMBL" id="AAS11318.1"/>
    </source>
</evidence>
<organism evidence="1 2">
    <name type="scientific">Treponema denticola (strain ATCC 35405 / DSM 14222 / CIP 103919 / JCM 8153 / KCTC 15104)</name>
    <dbReference type="NCBI Taxonomy" id="243275"/>
    <lineage>
        <taxon>Bacteria</taxon>
        <taxon>Pseudomonadati</taxon>
        <taxon>Spirochaetota</taxon>
        <taxon>Spirochaetia</taxon>
        <taxon>Spirochaetales</taxon>
        <taxon>Treponemataceae</taxon>
        <taxon>Treponema</taxon>
    </lineage>
</organism>